<keyword evidence="2 3" id="KW-0378">Hydrolase</keyword>
<dbReference type="PROSITE" id="PS00893">
    <property type="entry name" value="NUDIX_BOX"/>
    <property type="match status" value="1"/>
</dbReference>
<feature type="domain" description="Nudix hydrolase" evidence="4">
    <location>
        <begin position="8"/>
        <end position="140"/>
    </location>
</feature>
<dbReference type="Gene3D" id="3.90.79.10">
    <property type="entry name" value="Nucleoside Triphosphate Pyrophosphohydrolase"/>
    <property type="match status" value="1"/>
</dbReference>
<dbReference type="InterPro" id="IPR020476">
    <property type="entry name" value="Nudix_hydrolase"/>
</dbReference>
<keyword evidence="6" id="KW-1185">Reference proteome</keyword>
<protein>
    <recommendedName>
        <fullName evidence="4">Nudix hydrolase domain-containing protein</fullName>
    </recommendedName>
</protein>
<dbReference type="GO" id="GO:0016787">
    <property type="term" value="F:hydrolase activity"/>
    <property type="evidence" value="ECO:0007669"/>
    <property type="project" value="UniProtKB-KW"/>
</dbReference>
<dbReference type="InterPro" id="IPR015797">
    <property type="entry name" value="NUDIX_hydrolase-like_dom_sf"/>
</dbReference>
<dbReference type="RefSeq" id="WP_147208751.1">
    <property type="nucleotide sequence ID" value="NZ_BJYM01000002.1"/>
</dbReference>
<evidence type="ECO:0000256" key="2">
    <source>
        <dbReference type="ARBA" id="ARBA00022801"/>
    </source>
</evidence>
<dbReference type="PRINTS" id="PR00502">
    <property type="entry name" value="NUDIXFAMILY"/>
</dbReference>
<dbReference type="Proteomes" id="UP000321558">
    <property type="component" value="Unassembled WGS sequence"/>
</dbReference>
<evidence type="ECO:0000256" key="1">
    <source>
        <dbReference type="ARBA" id="ARBA00001946"/>
    </source>
</evidence>
<dbReference type="SUPFAM" id="SSF55811">
    <property type="entry name" value="Nudix"/>
    <property type="match status" value="1"/>
</dbReference>
<evidence type="ECO:0000259" key="4">
    <source>
        <dbReference type="PROSITE" id="PS51462"/>
    </source>
</evidence>
<comment type="cofactor">
    <cofactor evidence="1">
        <name>Mg(2+)</name>
        <dbReference type="ChEBI" id="CHEBI:18420"/>
    </cofactor>
</comment>
<comment type="caution">
    <text evidence="5">The sequence shown here is derived from an EMBL/GenBank/DDBJ whole genome shotgun (WGS) entry which is preliminary data.</text>
</comment>
<dbReference type="PANTHER" id="PTHR43046:SF14">
    <property type="entry name" value="MUTT_NUDIX FAMILY PROTEIN"/>
    <property type="match status" value="1"/>
</dbReference>
<dbReference type="InterPro" id="IPR000086">
    <property type="entry name" value="NUDIX_hydrolase_dom"/>
</dbReference>
<gene>
    <name evidence="5" type="ORF">OSO01_07030</name>
</gene>
<evidence type="ECO:0000313" key="5">
    <source>
        <dbReference type="EMBL" id="GEN85964.1"/>
    </source>
</evidence>
<dbReference type="AlphaFoldDB" id="A0A511ZEU4"/>
<sequence length="159" mass="18326">MVRLNAFKLYRIVSSIILENERILLVQNKDEYANYIWSLPGGQIEAGETIKEALSREVYEETGLSVTNFEIAYIHESYIPEHAAQSLVTVCNVSVKHQEQLKINDPDGEITDIKWVPLTEIENYIKNTGVSAPLTEWLKTKCTCFYRLDKDLVWNDTNK</sequence>
<comment type="similarity">
    <text evidence="3">Belongs to the Nudix hydrolase family.</text>
</comment>
<dbReference type="PANTHER" id="PTHR43046">
    <property type="entry name" value="GDP-MANNOSE MANNOSYL HYDROLASE"/>
    <property type="match status" value="1"/>
</dbReference>
<accession>A0A511ZEU4</accession>
<organism evidence="5 6">
    <name type="scientific">Oceanobacillus sojae</name>
    <dbReference type="NCBI Taxonomy" id="582851"/>
    <lineage>
        <taxon>Bacteria</taxon>
        <taxon>Bacillati</taxon>
        <taxon>Bacillota</taxon>
        <taxon>Bacilli</taxon>
        <taxon>Bacillales</taxon>
        <taxon>Bacillaceae</taxon>
        <taxon>Oceanobacillus</taxon>
    </lineage>
</organism>
<dbReference type="STRING" id="582851.GCA_900162665_02917"/>
<dbReference type="InterPro" id="IPR020084">
    <property type="entry name" value="NUDIX_hydrolase_CS"/>
</dbReference>
<proteinExistence type="inferred from homology"/>
<evidence type="ECO:0000313" key="6">
    <source>
        <dbReference type="Proteomes" id="UP000321558"/>
    </source>
</evidence>
<dbReference type="Pfam" id="PF00293">
    <property type="entry name" value="NUDIX"/>
    <property type="match status" value="1"/>
</dbReference>
<name>A0A511ZEU4_9BACI</name>
<dbReference type="PROSITE" id="PS51462">
    <property type="entry name" value="NUDIX"/>
    <property type="match status" value="1"/>
</dbReference>
<dbReference type="EMBL" id="BJYM01000002">
    <property type="protein sequence ID" value="GEN85964.1"/>
    <property type="molecule type" value="Genomic_DNA"/>
</dbReference>
<evidence type="ECO:0000256" key="3">
    <source>
        <dbReference type="RuleBase" id="RU003476"/>
    </source>
</evidence>
<reference evidence="5 6" key="1">
    <citation type="submission" date="2019-07" db="EMBL/GenBank/DDBJ databases">
        <title>Whole genome shotgun sequence of Oceanobacillus sojae NBRC 105379.</title>
        <authorList>
            <person name="Hosoyama A."/>
            <person name="Uohara A."/>
            <person name="Ohji S."/>
            <person name="Ichikawa N."/>
        </authorList>
    </citation>
    <scope>NUCLEOTIDE SEQUENCE [LARGE SCALE GENOMIC DNA]</scope>
    <source>
        <strain evidence="5 6">NBRC 105379</strain>
    </source>
</reference>
<dbReference type="OrthoDB" id="9804442at2"/>